<dbReference type="Proteomes" id="UP001221898">
    <property type="component" value="Unassembled WGS sequence"/>
</dbReference>
<dbReference type="EMBL" id="JAINUG010000137">
    <property type="protein sequence ID" value="KAJ8393408.1"/>
    <property type="molecule type" value="Genomic_DNA"/>
</dbReference>
<organism evidence="1 2">
    <name type="scientific">Aldrovandia affinis</name>
    <dbReference type="NCBI Taxonomy" id="143900"/>
    <lineage>
        <taxon>Eukaryota</taxon>
        <taxon>Metazoa</taxon>
        <taxon>Chordata</taxon>
        <taxon>Craniata</taxon>
        <taxon>Vertebrata</taxon>
        <taxon>Euteleostomi</taxon>
        <taxon>Actinopterygii</taxon>
        <taxon>Neopterygii</taxon>
        <taxon>Teleostei</taxon>
        <taxon>Notacanthiformes</taxon>
        <taxon>Halosauridae</taxon>
        <taxon>Aldrovandia</taxon>
    </lineage>
</organism>
<protein>
    <submittedName>
        <fullName evidence="1">Uncharacterized protein</fullName>
    </submittedName>
</protein>
<name>A0AAD7S032_9TELE</name>
<reference evidence="1" key="1">
    <citation type="journal article" date="2023" name="Science">
        <title>Genome structures resolve the early diversification of teleost fishes.</title>
        <authorList>
            <person name="Parey E."/>
            <person name="Louis A."/>
            <person name="Montfort J."/>
            <person name="Bouchez O."/>
            <person name="Roques C."/>
            <person name="Iampietro C."/>
            <person name="Lluch J."/>
            <person name="Castinel A."/>
            <person name="Donnadieu C."/>
            <person name="Desvignes T."/>
            <person name="Floi Bucao C."/>
            <person name="Jouanno E."/>
            <person name="Wen M."/>
            <person name="Mejri S."/>
            <person name="Dirks R."/>
            <person name="Jansen H."/>
            <person name="Henkel C."/>
            <person name="Chen W.J."/>
            <person name="Zahm M."/>
            <person name="Cabau C."/>
            <person name="Klopp C."/>
            <person name="Thompson A.W."/>
            <person name="Robinson-Rechavi M."/>
            <person name="Braasch I."/>
            <person name="Lecointre G."/>
            <person name="Bobe J."/>
            <person name="Postlethwait J.H."/>
            <person name="Berthelot C."/>
            <person name="Roest Crollius H."/>
            <person name="Guiguen Y."/>
        </authorList>
    </citation>
    <scope>NUCLEOTIDE SEQUENCE</scope>
    <source>
        <strain evidence="1">NC1722</strain>
    </source>
</reference>
<sequence>MTLFLSRSQAPGSPLTPRLPDPAALLFSGLTDFPDSPNDVITIHPAAQLRQALWNGTQNWDREEGEWAVGRVLPSPRKFIITSWKTAAAMKTLHLVWTVAEVALLRAESHTGSSTFLA</sequence>
<evidence type="ECO:0000313" key="2">
    <source>
        <dbReference type="Proteomes" id="UP001221898"/>
    </source>
</evidence>
<comment type="caution">
    <text evidence="1">The sequence shown here is derived from an EMBL/GenBank/DDBJ whole genome shotgun (WGS) entry which is preliminary data.</text>
</comment>
<accession>A0AAD7S032</accession>
<proteinExistence type="predicted"/>
<evidence type="ECO:0000313" key="1">
    <source>
        <dbReference type="EMBL" id="KAJ8393408.1"/>
    </source>
</evidence>
<gene>
    <name evidence="1" type="ORF">AAFF_G00061300</name>
</gene>
<keyword evidence="2" id="KW-1185">Reference proteome</keyword>
<dbReference type="AlphaFoldDB" id="A0AAD7S032"/>